<dbReference type="InterPro" id="IPR004046">
    <property type="entry name" value="GST_C"/>
</dbReference>
<name>A0A232M2L8_9EURO</name>
<dbReference type="Pfam" id="PF00043">
    <property type="entry name" value="GST_C"/>
    <property type="match status" value="1"/>
</dbReference>
<dbReference type="PROSITE" id="PS50405">
    <property type="entry name" value="GST_CTER"/>
    <property type="match status" value="1"/>
</dbReference>
<dbReference type="InterPro" id="IPR040079">
    <property type="entry name" value="Glutathione_S-Trfase"/>
</dbReference>
<dbReference type="EMBL" id="NPHW01002831">
    <property type="protein sequence ID" value="OXV10660.1"/>
    <property type="molecule type" value="Genomic_DNA"/>
</dbReference>
<protein>
    <recommendedName>
        <fullName evidence="7">Glutathione S-transferase</fullName>
    </recommendedName>
</protein>
<keyword evidence="6" id="KW-1185">Reference proteome</keyword>
<dbReference type="SFLD" id="SFLDS00019">
    <property type="entry name" value="Glutathione_Transferase_(cytos"/>
    <property type="match status" value="1"/>
</dbReference>
<dbReference type="SUPFAM" id="SSF47616">
    <property type="entry name" value="GST C-terminal domain-like"/>
    <property type="match status" value="1"/>
</dbReference>
<evidence type="ECO:0000256" key="1">
    <source>
        <dbReference type="ARBA" id="ARBA00007409"/>
    </source>
</evidence>
<comment type="caution">
    <text evidence="5">The sequence shown here is derived from an EMBL/GenBank/DDBJ whole genome shotgun (WGS) entry which is preliminary data.</text>
</comment>
<evidence type="ECO:0000256" key="2">
    <source>
        <dbReference type="RuleBase" id="RU003494"/>
    </source>
</evidence>
<dbReference type="Pfam" id="PF02798">
    <property type="entry name" value="GST_N"/>
    <property type="match status" value="1"/>
</dbReference>
<evidence type="ECO:0000313" key="5">
    <source>
        <dbReference type="EMBL" id="OXV10660.1"/>
    </source>
</evidence>
<dbReference type="PANTHER" id="PTHR44051:SF8">
    <property type="entry name" value="GLUTATHIONE S-TRANSFERASE GSTA"/>
    <property type="match status" value="1"/>
</dbReference>
<evidence type="ECO:0000259" key="4">
    <source>
        <dbReference type="PROSITE" id="PS50405"/>
    </source>
</evidence>
<dbReference type="InterPro" id="IPR036249">
    <property type="entry name" value="Thioredoxin-like_sf"/>
</dbReference>
<gene>
    <name evidence="5" type="ORF">Egran_01579</name>
</gene>
<dbReference type="Gene3D" id="1.20.1050.10">
    <property type="match status" value="1"/>
</dbReference>
<reference evidence="5 6" key="1">
    <citation type="journal article" date="2015" name="Environ. Microbiol.">
        <title>Metagenome sequence of Elaphomyces granulatus from sporocarp tissue reveals Ascomycota ectomycorrhizal fingerprints of genome expansion and a Proteobacteria-rich microbiome.</title>
        <authorList>
            <person name="Quandt C.A."/>
            <person name="Kohler A."/>
            <person name="Hesse C.N."/>
            <person name="Sharpton T.J."/>
            <person name="Martin F."/>
            <person name="Spatafora J.W."/>
        </authorList>
    </citation>
    <scope>NUCLEOTIDE SEQUENCE [LARGE SCALE GENOMIC DNA]</scope>
    <source>
        <strain evidence="5 6">OSC145934</strain>
    </source>
</reference>
<dbReference type="SUPFAM" id="SSF52833">
    <property type="entry name" value="Thioredoxin-like"/>
    <property type="match status" value="1"/>
</dbReference>
<comment type="similarity">
    <text evidence="1 2">Belongs to the GST superfamily.</text>
</comment>
<dbReference type="SFLD" id="SFLDG01150">
    <property type="entry name" value="Main.1:_Beta-like"/>
    <property type="match status" value="1"/>
</dbReference>
<dbReference type="PANTHER" id="PTHR44051">
    <property type="entry name" value="GLUTATHIONE S-TRANSFERASE-RELATED"/>
    <property type="match status" value="1"/>
</dbReference>
<sequence length="235" mass="26642">MADITLYTFGTPNGFKASIMLEELGLPYKVVEINLRKKEQKEDWYLKINPNGVIPAILDGNQRVFESGAIILYLAEKYDAERKISYAPGTPEYTEQLSWLMFQVGGLGPSQGQAHHFRIFADARSEYAIERYYNETKRLYSVLDSRLKESPYLAGDKYTIADIMHFVCVNVAPVALEIDISEWPALKGWMERIKQREGVKKGLGVPKGAAGAEEVAEFMKKGRARIDAMTNTDRY</sequence>
<evidence type="ECO:0000313" key="6">
    <source>
        <dbReference type="Proteomes" id="UP000243515"/>
    </source>
</evidence>
<feature type="domain" description="GST C-terminal" evidence="4">
    <location>
        <begin position="89"/>
        <end position="218"/>
    </location>
</feature>
<dbReference type="Proteomes" id="UP000243515">
    <property type="component" value="Unassembled WGS sequence"/>
</dbReference>
<dbReference type="AlphaFoldDB" id="A0A232M2L8"/>
<dbReference type="Gene3D" id="3.40.30.10">
    <property type="entry name" value="Glutaredoxin"/>
    <property type="match status" value="1"/>
</dbReference>
<dbReference type="OrthoDB" id="422574at2759"/>
<dbReference type="SFLD" id="SFLDG00358">
    <property type="entry name" value="Main_(cytGST)"/>
    <property type="match status" value="1"/>
</dbReference>
<evidence type="ECO:0008006" key="7">
    <source>
        <dbReference type="Google" id="ProtNLM"/>
    </source>
</evidence>
<evidence type="ECO:0000259" key="3">
    <source>
        <dbReference type="PROSITE" id="PS50404"/>
    </source>
</evidence>
<dbReference type="SFLD" id="SFLDG01151">
    <property type="entry name" value="Main.2:_Nu-like"/>
    <property type="match status" value="1"/>
</dbReference>
<accession>A0A232M2L8</accession>
<dbReference type="PROSITE" id="PS50404">
    <property type="entry name" value="GST_NTER"/>
    <property type="match status" value="1"/>
</dbReference>
<dbReference type="CDD" id="cd03048">
    <property type="entry name" value="GST_N_Ure2p_like"/>
    <property type="match status" value="1"/>
</dbReference>
<dbReference type="InterPro" id="IPR010987">
    <property type="entry name" value="Glutathione-S-Trfase_C-like"/>
</dbReference>
<dbReference type="InterPro" id="IPR036282">
    <property type="entry name" value="Glutathione-S-Trfase_C_sf"/>
</dbReference>
<organism evidence="5 6">
    <name type="scientific">Elaphomyces granulatus</name>
    <dbReference type="NCBI Taxonomy" id="519963"/>
    <lineage>
        <taxon>Eukaryota</taxon>
        <taxon>Fungi</taxon>
        <taxon>Dikarya</taxon>
        <taxon>Ascomycota</taxon>
        <taxon>Pezizomycotina</taxon>
        <taxon>Eurotiomycetes</taxon>
        <taxon>Eurotiomycetidae</taxon>
        <taxon>Eurotiales</taxon>
        <taxon>Elaphomycetaceae</taxon>
        <taxon>Elaphomyces</taxon>
    </lineage>
</organism>
<dbReference type="InterPro" id="IPR004045">
    <property type="entry name" value="Glutathione_S-Trfase_N"/>
</dbReference>
<proteinExistence type="inferred from homology"/>
<feature type="domain" description="GST N-terminal" evidence="3">
    <location>
        <begin position="1"/>
        <end position="82"/>
    </location>
</feature>